<organism evidence="9 10">
    <name type="scientific">Mucilaginibacter defluvii</name>
    <dbReference type="NCBI Taxonomy" id="1196019"/>
    <lineage>
        <taxon>Bacteria</taxon>
        <taxon>Pseudomonadati</taxon>
        <taxon>Bacteroidota</taxon>
        <taxon>Sphingobacteriia</taxon>
        <taxon>Sphingobacteriales</taxon>
        <taxon>Sphingobacteriaceae</taxon>
        <taxon>Mucilaginibacter</taxon>
    </lineage>
</organism>
<feature type="transmembrane region" description="Helical" evidence="8">
    <location>
        <begin position="240"/>
        <end position="260"/>
    </location>
</feature>
<evidence type="ECO:0000313" key="10">
    <source>
        <dbReference type="Proteomes" id="UP001501436"/>
    </source>
</evidence>
<dbReference type="EMBL" id="BAABJI010000004">
    <property type="protein sequence ID" value="GAA4926694.1"/>
    <property type="molecule type" value="Genomic_DNA"/>
</dbReference>
<comment type="subcellular location">
    <subcellularLocation>
        <location evidence="1">Cell membrane</location>
        <topology evidence="1">Multi-pass membrane protein</topology>
    </subcellularLocation>
</comment>
<dbReference type="PANTHER" id="PTHR33908:SF11">
    <property type="entry name" value="MEMBRANE PROTEIN"/>
    <property type="match status" value="1"/>
</dbReference>
<evidence type="ECO:0000256" key="8">
    <source>
        <dbReference type="SAM" id="Phobius"/>
    </source>
</evidence>
<evidence type="ECO:0000256" key="5">
    <source>
        <dbReference type="ARBA" id="ARBA00022692"/>
    </source>
</evidence>
<keyword evidence="5 8" id="KW-0812">Transmembrane</keyword>
<accession>A0ABP9G3T3</accession>
<feature type="transmembrane region" description="Helical" evidence="8">
    <location>
        <begin position="92"/>
        <end position="109"/>
    </location>
</feature>
<evidence type="ECO:0000256" key="4">
    <source>
        <dbReference type="ARBA" id="ARBA00022679"/>
    </source>
</evidence>
<evidence type="ECO:0000256" key="3">
    <source>
        <dbReference type="ARBA" id="ARBA00022676"/>
    </source>
</evidence>
<keyword evidence="4" id="KW-0808">Transferase</keyword>
<feature type="transmembrane region" description="Helical" evidence="8">
    <location>
        <begin position="16"/>
        <end position="33"/>
    </location>
</feature>
<keyword evidence="10" id="KW-1185">Reference proteome</keyword>
<evidence type="ECO:0000256" key="7">
    <source>
        <dbReference type="ARBA" id="ARBA00023136"/>
    </source>
</evidence>
<dbReference type="PANTHER" id="PTHR33908">
    <property type="entry name" value="MANNOSYLTRANSFERASE YKCB-RELATED"/>
    <property type="match status" value="1"/>
</dbReference>
<protein>
    <recommendedName>
        <fullName evidence="11">Dolichyl-phosphate-mannose-protein mannosyltransferase</fullName>
    </recommendedName>
</protein>
<reference evidence="10" key="1">
    <citation type="journal article" date="2019" name="Int. J. Syst. Evol. Microbiol.">
        <title>The Global Catalogue of Microorganisms (GCM) 10K type strain sequencing project: providing services to taxonomists for standard genome sequencing and annotation.</title>
        <authorList>
            <consortium name="The Broad Institute Genomics Platform"/>
            <consortium name="The Broad Institute Genome Sequencing Center for Infectious Disease"/>
            <person name="Wu L."/>
            <person name="Ma J."/>
        </authorList>
    </citation>
    <scope>NUCLEOTIDE SEQUENCE [LARGE SCALE GENOMIC DNA]</scope>
    <source>
        <strain evidence="10">JCM 18283</strain>
    </source>
</reference>
<keyword evidence="2" id="KW-1003">Cell membrane</keyword>
<evidence type="ECO:0000256" key="1">
    <source>
        <dbReference type="ARBA" id="ARBA00004651"/>
    </source>
</evidence>
<feature type="transmembrane region" description="Helical" evidence="8">
    <location>
        <begin position="340"/>
        <end position="359"/>
    </location>
</feature>
<evidence type="ECO:0000256" key="2">
    <source>
        <dbReference type="ARBA" id="ARBA00022475"/>
    </source>
</evidence>
<feature type="transmembrane region" description="Helical" evidence="8">
    <location>
        <begin position="140"/>
        <end position="156"/>
    </location>
</feature>
<dbReference type="InterPro" id="IPR050297">
    <property type="entry name" value="LipidA_mod_glycosyltrf_83"/>
</dbReference>
<feature type="transmembrane region" description="Helical" evidence="8">
    <location>
        <begin position="168"/>
        <end position="201"/>
    </location>
</feature>
<evidence type="ECO:0000313" key="9">
    <source>
        <dbReference type="EMBL" id="GAA4926694.1"/>
    </source>
</evidence>
<comment type="caution">
    <text evidence="9">The sequence shown here is derived from an EMBL/GenBank/DDBJ whole genome shotgun (WGS) entry which is preliminary data.</text>
</comment>
<feature type="transmembrane region" description="Helical" evidence="8">
    <location>
        <begin position="366"/>
        <end position="382"/>
    </location>
</feature>
<gene>
    <name evidence="9" type="ORF">GCM10023313_33960</name>
</gene>
<sequence>MPESALRKNYFSSKNLLWIIIALGIALRVYHLVDNRSLWEDEVYLSTGFAEYNLGDVLTKPLPFQQKAPLGYLLVVKSITLVLGTHELPLRLFPFICGVLSLLVFVPVITKLLKAAGAVVAMALLAFGPITLYHSVEAKQYSVELFSVILLLYLYIKYNGKLTLKERLIWGVWGAVVVWFSFASIFVMAAMAGAIGLTYLLKKQYNQLIGVLPVFALWFGSFIINYVLFTHKDSDTGWLVYFFVYHDSFMPISGHALPWVVKRMVSFLNYPMGLSWMNVYNAGVLQQALLRMIFVPLLLVALGIWQLYRGKKQLLLIVAFSFFIVFAASALKLYPFHERLTLFLAPLFMLLLASGVDFFSQRPYRSRVALAVLGLMLVFGPVKNTIAQTAHTYLFGDYKKSFQREALTYLNDHYQPGDEVYIYWNNLPGYIFYRQVYPLKFKAIEGVDYRHRVSNFHDYFALVDRDLSPFKGKKRVWIIQHNHMDIPIGDFIGDPAWYYKENNGPQLFHQHLERMAKPVMSYHPDDAKASTDVDVTLYDFSVR</sequence>
<keyword evidence="3" id="KW-0328">Glycosyltransferase</keyword>
<evidence type="ECO:0000256" key="6">
    <source>
        <dbReference type="ARBA" id="ARBA00022989"/>
    </source>
</evidence>
<feature type="transmembrane region" description="Helical" evidence="8">
    <location>
        <begin position="314"/>
        <end position="334"/>
    </location>
</feature>
<dbReference type="Proteomes" id="UP001501436">
    <property type="component" value="Unassembled WGS sequence"/>
</dbReference>
<feature type="transmembrane region" description="Helical" evidence="8">
    <location>
        <begin position="207"/>
        <end position="228"/>
    </location>
</feature>
<dbReference type="RefSeq" id="WP_345333119.1">
    <property type="nucleotide sequence ID" value="NZ_BAABJI010000004.1"/>
</dbReference>
<proteinExistence type="predicted"/>
<keyword evidence="7 8" id="KW-0472">Membrane</keyword>
<feature type="transmembrane region" description="Helical" evidence="8">
    <location>
        <begin position="280"/>
        <end position="302"/>
    </location>
</feature>
<feature type="transmembrane region" description="Helical" evidence="8">
    <location>
        <begin position="116"/>
        <end position="134"/>
    </location>
</feature>
<keyword evidence="6 8" id="KW-1133">Transmembrane helix</keyword>
<name>A0ABP9G3T3_9SPHI</name>
<evidence type="ECO:0008006" key="11">
    <source>
        <dbReference type="Google" id="ProtNLM"/>
    </source>
</evidence>